<sequence>MAFQSVFKIVDWKKENSEIDTKNSVLFGCGSSSCRRQKFNFSKYNSLKYFNSDIELKASTFQTKVNDVIDILETIQYNPYRLASNFRDVIVNYPANCVITSRSVISKIMNTPFEINKEKRKWIIKAKLTERGFIKLYYDEDSVSSTRSESFLKHDELLKNYLFTEKPQSYCRKIISLINDIFIEMYKISIGDHDLAFTTETPGVIFNEEITDIEKLRLSEHIYYELIDSEDFSPEVMNYNPIWWSKAVLFKAKQCIIGVYNRDNDNIQEIIKFNVDKFEDERLYENTWSPKAAWNFLNDFLSFVKNELEKIPEVDRKRNILKFQSFYNDKPYVVCERIQNDI</sequence>
<dbReference type="Pfam" id="PF08652">
    <property type="entry name" value="RAI1"/>
    <property type="match status" value="1"/>
</dbReference>
<dbReference type="AlphaFoldDB" id="A0AAW1DDE0"/>
<dbReference type="Proteomes" id="UP001461498">
    <property type="component" value="Unassembled WGS sequence"/>
</dbReference>
<protein>
    <recommendedName>
        <fullName evidence="1">RAI1-like domain-containing protein</fullName>
    </recommendedName>
</protein>
<organism evidence="2 3">
    <name type="scientific">Rhynocoris fuscipes</name>
    <dbReference type="NCBI Taxonomy" id="488301"/>
    <lineage>
        <taxon>Eukaryota</taxon>
        <taxon>Metazoa</taxon>
        <taxon>Ecdysozoa</taxon>
        <taxon>Arthropoda</taxon>
        <taxon>Hexapoda</taxon>
        <taxon>Insecta</taxon>
        <taxon>Pterygota</taxon>
        <taxon>Neoptera</taxon>
        <taxon>Paraneoptera</taxon>
        <taxon>Hemiptera</taxon>
        <taxon>Heteroptera</taxon>
        <taxon>Panheteroptera</taxon>
        <taxon>Cimicomorpha</taxon>
        <taxon>Reduviidae</taxon>
        <taxon>Harpactorinae</taxon>
        <taxon>Harpactorini</taxon>
        <taxon>Rhynocoris</taxon>
    </lineage>
</organism>
<proteinExistence type="predicted"/>
<gene>
    <name evidence="2" type="ORF">O3M35_007529</name>
</gene>
<evidence type="ECO:0000259" key="1">
    <source>
        <dbReference type="Pfam" id="PF08652"/>
    </source>
</evidence>
<dbReference type="EMBL" id="JAPXFL010000004">
    <property type="protein sequence ID" value="KAK9507745.1"/>
    <property type="molecule type" value="Genomic_DNA"/>
</dbReference>
<keyword evidence="3" id="KW-1185">Reference proteome</keyword>
<dbReference type="InterPro" id="IPR013961">
    <property type="entry name" value="RAI1"/>
</dbReference>
<feature type="domain" description="RAI1-like" evidence="1">
    <location>
        <begin position="98"/>
        <end position="313"/>
    </location>
</feature>
<evidence type="ECO:0000313" key="2">
    <source>
        <dbReference type="EMBL" id="KAK9507745.1"/>
    </source>
</evidence>
<evidence type="ECO:0000313" key="3">
    <source>
        <dbReference type="Proteomes" id="UP001461498"/>
    </source>
</evidence>
<accession>A0AAW1DDE0</accession>
<comment type="caution">
    <text evidence="2">The sequence shown here is derived from an EMBL/GenBank/DDBJ whole genome shotgun (WGS) entry which is preliminary data.</text>
</comment>
<name>A0AAW1DDE0_9HEMI</name>
<reference evidence="2 3" key="1">
    <citation type="submission" date="2022-12" db="EMBL/GenBank/DDBJ databases">
        <title>Chromosome-level genome assembly of true bugs.</title>
        <authorList>
            <person name="Ma L."/>
            <person name="Li H."/>
        </authorList>
    </citation>
    <scope>NUCLEOTIDE SEQUENCE [LARGE SCALE GENOMIC DNA]</scope>
    <source>
        <strain evidence="2">Lab_2022b</strain>
    </source>
</reference>